<organism evidence="4">
    <name type="scientific">Gongylonema pulchrum</name>
    <dbReference type="NCBI Taxonomy" id="637853"/>
    <lineage>
        <taxon>Eukaryota</taxon>
        <taxon>Metazoa</taxon>
        <taxon>Ecdysozoa</taxon>
        <taxon>Nematoda</taxon>
        <taxon>Chromadorea</taxon>
        <taxon>Rhabditida</taxon>
        <taxon>Spirurina</taxon>
        <taxon>Spiruromorpha</taxon>
        <taxon>Spiruroidea</taxon>
        <taxon>Gongylonematidae</taxon>
        <taxon>Gongylonema</taxon>
    </lineage>
</organism>
<dbReference type="AlphaFoldDB" id="A0A183DJB7"/>
<accession>A0A183DJB7</accession>
<evidence type="ECO:0000256" key="1">
    <source>
        <dbReference type="SAM" id="Phobius"/>
    </source>
</evidence>
<evidence type="ECO:0000313" key="3">
    <source>
        <dbReference type="Proteomes" id="UP000271098"/>
    </source>
</evidence>
<keyword evidence="3" id="KW-1185">Reference proteome</keyword>
<gene>
    <name evidence="2" type="ORF">GPUH_LOCUS8806</name>
</gene>
<evidence type="ECO:0000313" key="2">
    <source>
        <dbReference type="EMBL" id="VDK65378.1"/>
    </source>
</evidence>
<dbReference type="Proteomes" id="UP000271098">
    <property type="component" value="Unassembled WGS sequence"/>
</dbReference>
<keyword evidence="1" id="KW-1133">Transmembrane helix</keyword>
<sequence length="68" mass="7443">YEDEAAIVQKLNQISVTGATSSEKAKSEDRITTPLNCFFIVVLMLVVVGAIMLGFYFRPIMGNGFVVV</sequence>
<protein>
    <submittedName>
        <fullName evidence="4">Type VII secretion protein EccB</fullName>
    </submittedName>
</protein>
<evidence type="ECO:0000313" key="4">
    <source>
        <dbReference type="WBParaSite" id="GPUH_0000881801-mRNA-1"/>
    </source>
</evidence>
<keyword evidence="1" id="KW-0472">Membrane</keyword>
<dbReference type="EMBL" id="UYRT01026649">
    <property type="protein sequence ID" value="VDK65378.1"/>
    <property type="molecule type" value="Genomic_DNA"/>
</dbReference>
<dbReference type="WBParaSite" id="GPUH_0000881801-mRNA-1">
    <property type="protein sequence ID" value="GPUH_0000881801-mRNA-1"/>
    <property type="gene ID" value="GPUH_0000881801"/>
</dbReference>
<proteinExistence type="predicted"/>
<reference evidence="2 3" key="2">
    <citation type="submission" date="2018-11" db="EMBL/GenBank/DDBJ databases">
        <authorList>
            <consortium name="Pathogen Informatics"/>
        </authorList>
    </citation>
    <scope>NUCLEOTIDE SEQUENCE [LARGE SCALE GENOMIC DNA]</scope>
</reference>
<name>A0A183DJB7_9BILA</name>
<feature type="transmembrane region" description="Helical" evidence="1">
    <location>
        <begin position="35"/>
        <end position="57"/>
    </location>
</feature>
<keyword evidence="1" id="KW-0812">Transmembrane</keyword>
<reference evidence="4" key="1">
    <citation type="submission" date="2016-06" db="UniProtKB">
        <authorList>
            <consortium name="WormBaseParasite"/>
        </authorList>
    </citation>
    <scope>IDENTIFICATION</scope>
</reference>